<dbReference type="Gene3D" id="3.40.1740.10">
    <property type="entry name" value="VC0467-like"/>
    <property type="match status" value="1"/>
</dbReference>
<dbReference type="RefSeq" id="WP_105716123.1">
    <property type="nucleotide sequence ID" value="NZ_PVBQ01000004.1"/>
</dbReference>
<dbReference type="InterPro" id="IPR003774">
    <property type="entry name" value="AlgH-like"/>
</dbReference>
<reference evidence="1 2" key="1">
    <citation type="submission" date="2018-02" db="EMBL/GenBank/DDBJ databases">
        <title>The draft genome of Sphingobacterium sp. 5JN-11.</title>
        <authorList>
            <person name="Liu L."/>
            <person name="Li L."/>
            <person name="Liang L."/>
            <person name="Zhang X."/>
            <person name="Wang T."/>
        </authorList>
    </citation>
    <scope>NUCLEOTIDE SEQUENCE [LARGE SCALE GENOMIC DNA]</scope>
    <source>
        <strain evidence="1 2">5JN-11</strain>
    </source>
</reference>
<dbReference type="EMBL" id="PVBQ01000004">
    <property type="protein sequence ID" value="PRD48096.1"/>
    <property type="molecule type" value="Genomic_DNA"/>
</dbReference>
<keyword evidence="2" id="KW-1185">Reference proteome</keyword>
<gene>
    <name evidence="1" type="ORF">C5745_06165</name>
</gene>
<dbReference type="PANTHER" id="PTHR31984">
    <property type="entry name" value="TRANSPORTER, PUTATIVE (DUF179)-RELATED"/>
    <property type="match status" value="1"/>
</dbReference>
<name>A0A2S9J5M6_9SPHI</name>
<dbReference type="Pfam" id="PF02622">
    <property type="entry name" value="DUF179"/>
    <property type="match status" value="1"/>
</dbReference>
<sequence>MFNTHTPQKGSLLLSEPFMLDNNFERSVILLCEHDAIDGTMGVIVNNRSSLLLSDVVPAIENPRFPLYIGGPVGVEALFFLHKAPEKIEGGVELVDDIYFGGNFEQIQLLVNDHLLQPDEIKFILGYAGWIPGQLDEEIEQNCWAVHNKFPTDLLLLQDGENLWKQALISLGPKYAHVANFPKSPDLN</sequence>
<protein>
    <recommendedName>
        <fullName evidence="3">YqgE/AlgH family protein</fullName>
    </recommendedName>
</protein>
<dbReference type="AlphaFoldDB" id="A0A2S9J5M6"/>
<evidence type="ECO:0000313" key="1">
    <source>
        <dbReference type="EMBL" id="PRD48096.1"/>
    </source>
</evidence>
<organism evidence="1 2">
    <name type="scientific">Sphingobacterium haloxyli</name>
    <dbReference type="NCBI Taxonomy" id="2100533"/>
    <lineage>
        <taxon>Bacteria</taxon>
        <taxon>Pseudomonadati</taxon>
        <taxon>Bacteroidota</taxon>
        <taxon>Sphingobacteriia</taxon>
        <taxon>Sphingobacteriales</taxon>
        <taxon>Sphingobacteriaceae</taxon>
        <taxon>Sphingobacterium</taxon>
    </lineage>
</organism>
<dbReference type="Proteomes" id="UP000239711">
    <property type="component" value="Unassembled WGS sequence"/>
</dbReference>
<proteinExistence type="predicted"/>
<evidence type="ECO:0008006" key="3">
    <source>
        <dbReference type="Google" id="ProtNLM"/>
    </source>
</evidence>
<dbReference type="PANTHER" id="PTHR31984:SF17">
    <property type="entry name" value="TRANSCRIPTIONAL REGULATOR"/>
    <property type="match status" value="1"/>
</dbReference>
<accession>A0A2S9J5M6</accession>
<comment type="caution">
    <text evidence="1">The sequence shown here is derived from an EMBL/GenBank/DDBJ whole genome shotgun (WGS) entry which is preliminary data.</text>
</comment>
<dbReference type="OrthoDB" id="9807486at2"/>
<evidence type="ECO:0000313" key="2">
    <source>
        <dbReference type="Proteomes" id="UP000239711"/>
    </source>
</evidence>
<dbReference type="SUPFAM" id="SSF143456">
    <property type="entry name" value="VC0467-like"/>
    <property type="match status" value="1"/>
</dbReference>